<evidence type="ECO:0000256" key="1">
    <source>
        <dbReference type="SAM" id="MobiDB-lite"/>
    </source>
</evidence>
<protein>
    <submittedName>
        <fullName evidence="2">Uncharacterized protein</fullName>
    </submittedName>
</protein>
<name>A0A6A5GBF7_CAERE</name>
<evidence type="ECO:0000313" key="3">
    <source>
        <dbReference type="Proteomes" id="UP000483820"/>
    </source>
</evidence>
<dbReference type="CTD" id="78776737"/>
<evidence type="ECO:0000313" key="2">
    <source>
        <dbReference type="EMBL" id="KAF1752438.1"/>
    </source>
</evidence>
<sequence length="99" mass="11212">MSHHPKCFINKSPTMKSPIPKLKCNCPRPSNKLSAPEAVEMILSRITEEVIWTGYDPAIQEKIWKLRVITPRKALLISNPSDSTIVNEEENSRIPSKSD</sequence>
<dbReference type="AlphaFoldDB" id="A0A6A5GBF7"/>
<gene>
    <name evidence="2" type="ORF">GCK72_018993</name>
</gene>
<organism evidence="2 3">
    <name type="scientific">Caenorhabditis remanei</name>
    <name type="common">Caenorhabditis vulgaris</name>
    <dbReference type="NCBI Taxonomy" id="31234"/>
    <lineage>
        <taxon>Eukaryota</taxon>
        <taxon>Metazoa</taxon>
        <taxon>Ecdysozoa</taxon>
        <taxon>Nematoda</taxon>
        <taxon>Chromadorea</taxon>
        <taxon>Rhabditida</taxon>
        <taxon>Rhabditina</taxon>
        <taxon>Rhabditomorpha</taxon>
        <taxon>Rhabditoidea</taxon>
        <taxon>Rhabditidae</taxon>
        <taxon>Peloderinae</taxon>
        <taxon>Caenorhabditis</taxon>
    </lineage>
</organism>
<feature type="compositionally biased region" description="Basic and acidic residues" evidence="1">
    <location>
        <begin position="90"/>
        <end position="99"/>
    </location>
</feature>
<dbReference type="Proteomes" id="UP000483820">
    <property type="component" value="Chromosome V"/>
</dbReference>
<proteinExistence type="predicted"/>
<dbReference type="RefSeq" id="XP_053581745.1">
    <property type="nucleotide sequence ID" value="XM_053732832.1"/>
</dbReference>
<comment type="caution">
    <text evidence="2">The sequence shown here is derived from an EMBL/GenBank/DDBJ whole genome shotgun (WGS) entry which is preliminary data.</text>
</comment>
<reference evidence="2 3" key="1">
    <citation type="submission" date="2019-12" db="EMBL/GenBank/DDBJ databases">
        <title>Chromosome-level assembly of the Caenorhabditis remanei genome.</title>
        <authorList>
            <person name="Teterina A.A."/>
            <person name="Willis J.H."/>
            <person name="Phillips P.C."/>
        </authorList>
    </citation>
    <scope>NUCLEOTIDE SEQUENCE [LARGE SCALE GENOMIC DNA]</scope>
    <source>
        <strain evidence="2 3">PX506</strain>
        <tissue evidence="2">Whole organism</tissue>
    </source>
</reference>
<dbReference type="KEGG" id="crq:GCK72_018993"/>
<feature type="region of interest" description="Disordered" evidence="1">
    <location>
        <begin position="80"/>
        <end position="99"/>
    </location>
</feature>
<dbReference type="GeneID" id="78776737"/>
<dbReference type="EMBL" id="WUAV01000005">
    <property type="protein sequence ID" value="KAF1752438.1"/>
    <property type="molecule type" value="Genomic_DNA"/>
</dbReference>
<accession>A0A6A5GBF7</accession>